<keyword evidence="1" id="KW-0378">Hydrolase</keyword>
<feature type="domain" description="NodB homology" evidence="3">
    <location>
        <begin position="194"/>
        <end position="372"/>
    </location>
</feature>
<sequence>MIGSARRRLAALAATAALTSLGTVPAAHADAAPPAPNLATNPGFEIPALPLADWGSVPGWHCAAGEGAVTAAARTGGSALALTPASADSTGQCTQTLAVRPDTTYTYRAWVHGSYAFLGAVGTGHDVPPAWTASTGDGWQQLATSFTTGPATTSVQLYVHGWYGQGPIAVDDVTVSGDSPAPAPLVNSVPTADPVVFVTVDDGWTRDPAAAQLIADRQVPVTAFPLPMPEGFEPDYFARATAVPGSTIEDHTVSHRDLTTLSLAEQQAEICDARDAVTAHYGTVPTLLRPPYFAWNADTQRAAANCGMKYLVTANADFGWGASGTSHPDGSLQPGDIVILHFTDTLTTDLQRALDAAARAGLRPAALTGYLR</sequence>
<dbReference type="GO" id="GO:0016798">
    <property type="term" value="F:hydrolase activity, acting on glycosyl bonds"/>
    <property type="evidence" value="ECO:0007669"/>
    <property type="project" value="InterPro"/>
</dbReference>
<dbReference type="Gene3D" id="2.60.120.260">
    <property type="entry name" value="Galactose-binding domain-like"/>
    <property type="match status" value="1"/>
</dbReference>
<gene>
    <name evidence="4" type="ORF">Kpho01_16520</name>
</gene>
<name>A0A9W6PEY4_9ACTN</name>
<dbReference type="SUPFAM" id="SSF88713">
    <property type="entry name" value="Glycoside hydrolase/deacetylase"/>
    <property type="match status" value="1"/>
</dbReference>
<protein>
    <recommendedName>
        <fullName evidence="3">NodB homology domain-containing protein</fullName>
    </recommendedName>
</protein>
<dbReference type="PROSITE" id="PS51677">
    <property type="entry name" value="NODB"/>
    <property type="match status" value="1"/>
</dbReference>
<feature type="signal peptide" evidence="2">
    <location>
        <begin position="1"/>
        <end position="29"/>
    </location>
</feature>
<dbReference type="EMBL" id="BSRX01000008">
    <property type="protein sequence ID" value="GLW53641.1"/>
    <property type="molecule type" value="Genomic_DNA"/>
</dbReference>
<dbReference type="InterPro" id="IPR050248">
    <property type="entry name" value="Polysacc_deacetylase_ArnD"/>
</dbReference>
<keyword evidence="2" id="KW-0732">Signal</keyword>
<feature type="chain" id="PRO_5040849602" description="NodB homology domain-containing protein" evidence="2">
    <location>
        <begin position="30"/>
        <end position="372"/>
    </location>
</feature>
<proteinExistence type="predicted"/>
<dbReference type="InterPro" id="IPR002509">
    <property type="entry name" value="NODB_dom"/>
</dbReference>
<dbReference type="OrthoDB" id="9763050at2"/>
<organism evidence="4 5">
    <name type="scientific">Kitasatospora phosalacinea</name>
    <dbReference type="NCBI Taxonomy" id="2065"/>
    <lineage>
        <taxon>Bacteria</taxon>
        <taxon>Bacillati</taxon>
        <taxon>Actinomycetota</taxon>
        <taxon>Actinomycetes</taxon>
        <taxon>Kitasatosporales</taxon>
        <taxon>Streptomycetaceae</taxon>
        <taxon>Kitasatospora</taxon>
    </lineage>
</organism>
<evidence type="ECO:0000256" key="2">
    <source>
        <dbReference type="SAM" id="SignalP"/>
    </source>
</evidence>
<dbReference type="AlphaFoldDB" id="A0A9W6PEY4"/>
<accession>A0A9W6PEY4</accession>
<dbReference type="InterPro" id="IPR008979">
    <property type="entry name" value="Galactose-bd-like_sf"/>
</dbReference>
<evidence type="ECO:0000259" key="3">
    <source>
        <dbReference type="PROSITE" id="PS51677"/>
    </source>
</evidence>
<dbReference type="Gene3D" id="3.20.20.370">
    <property type="entry name" value="Glycoside hydrolase/deacetylase"/>
    <property type="match status" value="1"/>
</dbReference>
<comment type="caution">
    <text evidence="4">The sequence shown here is derived from an EMBL/GenBank/DDBJ whole genome shotgun (WGS) entry which is preliminary data.</text>
</comment>
<dbReference type="SUPFAM" id="SSF49785">
    <property type="entry name" value="Galactose-binding domain-like"/>
    <property type="match status" value="1"/>
</dbReference>
<dbReference type="Pfam" id="PF01522">
    <property type="entry name" value="Polysacc_deac_1"/>
    <property type="match status" value="1"/>
</dbReference>
<dbReference type="Pfam" id="PF02018">
    <property type="entry name" value="CBM_4_9"/>
    <property type="match status" value="1"/>
</dbReference>
<reference evidence="4" key="1">
    <citation type="submission" date="2023-02" db="EMBL/GenBank/DDBJ databases">
        <title>Kitasatospora phosalacinea NBRC 14362.</title>
        <authorList>
            <person name="Ichikawa N."/>
            <person name="Sato H."/>
            <person name="Tonouchi N."/>
        </authorList>
    </citation>
    <scope>NUCLEOTIDE SEQUENCE</scope>
    <source>
        <strain evidence="4">NBRC 14362</strain>
    </source>
</reference>
<dbReference type="GO" id="GO:0016810">
    <property type="term" value="F:hydrolase activity, acting on carbon-nitrogen (but not peptide) bonds"/>
    <property type="evidence" value="ECO:0007669"/>
    <property type="project" value="InterPro"/>
</dbReference>
<dbReference type="InterPro" id="IPR011330">
    <property type="entry name" value="Glyco_hydro/deAcase_b/a-brl"/>
</dbReference>
<evidence type="ECO:0000313" key="5">
    <source>
        <dbReference type="Proteomes" id="UP001165143"/>
    </source>
</evidence>
<dbReference type="PANTHER" id="PTHR10587">
    <property type="entry name" value="GLYCOSYL TRANSFERASE-RELATED"/>
    <property type="match status" value="1"/>
</dbReference>
<dbReference type="PANTHER" id="PTHR10587:SF134">
    <property type="entry name" value="SECRETED PROTEIN"/>
    <property type="match status" value="1"/>
</dbReference>
<dbReference type="RefSeq" id="WP_051778700.1">
    <property type="nucleotide sequence ID" value="NZ_BSRX01000008.1"/>
</dbReference>
<evidence type="ECO:0000256" key="1">
    <source>
        <dbReference type="ARBA" id="ARBA00022801"/>
    </source>
</evidence>
<evidence type="ECO:0000313" key="4">
    <source>
        <dbReference type="EMBL" id="GLW53641.1"/>
    </source>
</evidence>
<dbReference type="Proteomes" id="UP001165143">
    <property type="component" value="Unassembled WGS sequence"/>
</dbReference>
<dbReference type="CDD" id="cd10917">
    <property type="entry name" value="CE4_NodB_like_6s_7s"/>
    <property type="match status" value="1"/>
</dbReference>
<dbReference type="InterPro" id="IPR003305">
    <property type="entry name" value="CenC_carb-bd"/>
</dbReference>
<dbReference type="GO" id="GO:0005975">
    <property type="term" value="P:carbohydrate metabolic process"/>
    <property type="evidence" value="ECO:0007669"/>
    <property type="project" value="InterPro"/>
</dbReference>